<dbReference type="WBParaSite" id="PTRK_0001012800.1">
    <property type="protein sequence ID" value="PTRK_0001012800.1"/>
    <property type="gene ID" value="PTRK_0001012800"/>
</dbReference>
<protein>
    <submittedName>
        <fullName evidence="5">Myb_DNA-bind_7 domain-containing protein</fullName>
    </submittedName>
</protein>
<dbReference type="Pfam" id="PF15963">
    <property type="entry name" value="Myb_DNA-bind_7"/>
    <property type="match status" value="1"/>
</dbReference>
<dbReference type="Proteomes" id="UP000038045">
    <property type="component" value="Unplaced"/>
</dbReference>
<accession>A0A0N4ZNL5</accession>
<dbReference type="PANTHER" id="PTHR22929:SF0">
    <property type="entry name" value="TRANSCRIPTION FACTOR TFIIIB COMPONENT B'' HOMOLOG"/>
    <property type="match status" value="1"/>
</dbReference>
<feature type="domain" description="Transcription factor TFIIIB component B'' Myb" evidence="3">
    <location>
        <begin position="256"/>
        <end position="339"/>
    </location>
</feature>
<proteinExistence type="predicted"/>
<dbReference type="GO" id="GO:0001156">
    <property type="term" value="F:TFIIIC-class transcription factor complex binding"/>
    <property type="evidence" value="ECO:0007669"/>
    <property type="project" value="TreeGrafter"/>
</dbReference>
<dbReference type="AlphaFoldDB" id="A0A0N4ZNL5"/>
<dbReference type="SUPFAM" id="SSF46689">
    <property type="entry name" value="Homeodomain-like"/>
    <property type="match status" value="1"/>
</dbReference>
<sequence>MSRRAKITVKPNLSIKTITPPKPSPTLESIINEDKKNAHERDEVKHQISPSIKNVNNFDISIENNNIVNEIVDKIPENNVNINDKKDVLKETIKVSEGITFSETHVIQEDITNDLKTISVKELNLPVPDRESRASSVCSMTSTVSEERRKRRKMFTGREELDPSKFTMMDLIYWNPKSEKGLDKDKFKIPKLVNLEPRPLLVKKEEDIVGPRVKIDEDGKLIIDEESLVVKQQADNNIWETVDEDRLPRKITSLSFRKNKVIRRSHVWTDEETDLFYEILQATGPDFTIMHQFFPTKARAELKAKYNREERYNSIRLSCALNNPAMMDDILLEKCLQTADELEKLKKEAAEEKEKKAKELAEAREKRKEAKLLKLKALEEANNLSLNTSDIETKPIIAPKRKVSKTNGKIMRKRRIIEDDDEE</sequence>
<name>A0A0N4ZNL5_PARTI</name>
<keyword evidence="4" id="KW-1185">Reference proteome</keyword>
<keyword evidence="2" id="KW-0175">Coiled coil</keyword>
<dbReference type="GO" id="GO:0005634">
    <property type="term" value="C:nucleus"/>
    <property type="evidence" value="ECO:0007669"/>
    <property type="project" value="UniProtKB-SubCell"/>
</dbReference>
<organism evidence="4 5">
    <name type="scientific">Parastrongyloides trichosuri</name>
    <name type="common">Possum-specific nematode worm</name>
    <dbReference type="NCBI Taxonomy" id="131310"/>
    <lineage>
        <taxon>Eukaryota</taxon>
        <taxon>Metazoa</taxon>
        <taxon>Ecdysozoa</taxon>
        <taxon>Nematoda</taxon>
        <taxon>Chromadorea</taxon>
        <taxon>Rhabditida</taxon>
        <taxon>Tylenchina</taxon>
        <taxon>Panagrolaimomorpha</taxon>
        <taxon>Strongyloidoidea</taxon>
        <taxon>Strongyloididae</taxon>
        <taxon>Parastrongyloides</taxon>
    </lineage>
</organism>
<feature type="coiled-coil region" evidence="2">
    <location>
        <begin position="332"/>
        <end position="381"/>
    </location>
</feature>
<dbReference type="InterPro" id="IPR009057">
    <property type="entry name" value="Homeodomain-like_sf"/>
</dbReference>
<evidence type="ECO:0000256" key="1">
    <source>
        <dbReference type="ARBA" id="ARBA00004123"/>
    </source>
</evidence>
<evidence type="ECO:0000259" key="3">
    <source>
        <dbReference type="Pfam" id="PF15963"/>
    </source>
</evidence>
<comment type="subcellular location">
    <subcellularLocation>
        <location evidence="1">Nucleus</location>
    </subcellularLocation>
</comment>
<dbReference type="GO" id="GO:0070898">
    <property type="term" value="P:RNA polymerase III preinitiation complex assembly"/>
    <property type="evidence" value="ECO:0007669"/>
    <property type="project" value="TreeGrafter"/>
</dbReference>
<evidence type="ECO:0000313" key="4">
    <source>
        <dbReference type="Proteomes" id="UP000038045"/>
    </source>
</evidence>
<evidence type="ECO:0000313" key="5">
    <source>
        <dbReference type="WBParaSite" id="PTRK_0001012800.1"/>
    </source>
</evidence>
<dbReference type="PANTHER" id="PTHR22929">
    <property type="entry name" value="RNA POLYMERASE III TRANSCRIPTION INITIATION FACTOR B"/>
    <property type="match status" value="1"/>
</dbReference>
<evidence type="ECO:0000256" key="2">
    <source>
        <dbReference type="SAM" id="Coils"/>
    </source>
</evidence>
<reference evidence="5" key="1">
    <citation type="submission" date="2017-02" db="UniProtKB">
        <authorList>
            <consortium name="WormBaseParasite"/>
        </authorList>
    </citation>
    <scope>IDENTIFICATION</scope>
</reference>
<dbReference type="InterPro" id="IPR039467">
    <property type="entry name" value="TFIIIB_B''_Myb"/>
</dbReference>
<dbReference type="STRING" id="131310.A0A0N4ZNL5"/>
<dbReference type="GO" id="GO:0000126">
    <property type="term" value="C:transcription factor TFIIIB complex"/>
    <property type="evidence" value="ECO:0007669"/>
    <property type="project" value="TreeGrafter"/>
</dbReference>